<sequence>MKAGVSMTKVAKACGRTVKSVSHWCEGGDPKDLDARIVLALYRRYCPEQYVAHMREFEPDVLEIRPVVMVDADRSIRGRPRPRKVAVTQTVEDHQRLLFVEVA</sequence>
<evidence type="ECO:0000313" key="2">
    <source>
        <dbReference type="Proteomes" id="UP000186609"/>
    </source>
</evidence>
<accession>A0A1P8JTR7</accession>
<dbReference type="Proteomes" id="UP000186609">
    <property type="component" value="Chromosome"/>
</dbReference>
<dbReference type="STRING" id="1842727.RD110_08015"/>
<protein>
    <submittedName>
        <fullName evidence="1">Uncharacterized protein</fullName>
    </submittedName>
</protein>
<evidence type="ECO:0000313" key="1">
    <source>
        <dbReference type="EMBL" id="APW37149.1"/>
    </source>
</evidence>
<proteinExistence type="predicted"/>
<reference evidence="1 2" key="1">
    <citation type="submission" date="2017-01" db="EMBL/GenBank/DDBJ databases">
        <authorList>
            <person name="Mah S.A."/>
            <person name="Swanson W.J."/>
            <person name="Moy G.W."/>
            <person name="Vacquier V.D."/>
        </authorList>
    </citation>
    <scope>NUCLEOTIDE SEQUENCE [LARGE SCALE GENOMIC DNA]</scope>
    <source>
        <strain evidence="1 2">DCY110</strain>
    </source>
</reference>
<dbReference type="KEGG" id="rhy:RD110_08015"/>
<name>A0A1P8JTR7_9BURK</name>
<keyword evidence="2" id="KW-1185">Reference proteome</keyword>
<dbReference type="AlphaFoldDB" id="A0A1P8JTR7"/>
<organism evidence="1 2">
    <name type="scientific">Rhodoferax koreensis</name>
    <dbReference type="NCBI Taxonomy" id="1842727"/>
    <lineage>
        <taxon>Bacteria</taxon>
        <taxon>Pseudomonadati</taxon>
        <taxon>Pseudomonadota</taxon>
        <taxon>Betaproteobacteria</taxon>
        <taxon>Burkholderiales</taxon>
        <taxon>Comamonadaceae</taxon>
        <taxon>Rhodoferax</taxon>
    </lineage>
</organism>
<gene>
    <name evidence="1" type="ORF">RD110_08015</name>
</gene>
<dbReference type="EMBL" id="CP019236">
    <property type="protein sequence ID" value="APW37149.1"/>
    <property type="molecule type" value="Genomic_DNA"/>
</dbReference>